<evidence type="ECO:0000256" key="1">
    <source>
        <dbReference type="ARBA" id="ARBA00022722"/>
    </source>
</evidence>
<evidence type="ECO:0000256" key="3">
    <source>
        <dbReference type="ARBA" id="ARBA00022801"/>
    </source>
</evidence>
<dbReference type="GO" id="GO:0016787">
    <property type="term" value="F:hydrolase activity"/>
    <property type="evidence" value="ECO:0007669"/>
    <property type="project" value="UniProtKB-KW"/>
</dbReference>
<evidence type="ECO:0000259" key="6">
    <source>
        <dbReference type="Pfam" id="PF13638"/>
    </source>
</evidence>
<feature type="domain" description="PIN" evidence="6">
    <location>
        <begin position="24"/>
        <end position="67"/>
    </location>
</feature>
<evidence type="ECO:0000256" key="5">
    <source>
        <dbReference type="SAM" id="MobiDB-lite"/>
    </source>
</evidence>
<comment type="caution">
    <text evidence="7">The sequence shown here is derived from an EMBL/GenBank/DDBJ whole genome shotgun (WGS) entry which is preliminary data.</text>
</comment>
<evidence type="ECO:0000313" key="7">
    <source>
        <dbReference type="EMBL" id="GII40989.1"/>
    </source>
</evidence>
<reference evidence="7 8" key="1">
    <citation type="submission" date="2021-01" db="EMBL/GenBank/DDBJ databases">
        <title>Whole genome shotgun sequence of Planotetraspora phitsanulokensis NBRC 104273.</title>
        <authorList>
            <person name="Komaki H."/>
            <person name="Tamura T."/>
        </authorList>
    </citation>
    <scope>NUCLEOTIDE SEQUENCE [LARGE SCALE GENOMIC DNA]</scope>
    <source>
        <strain evidence="7 8">NBRC 104273</strain>
    </source>
</reference>
<dbReference type="RefSeq" id="WP_373315691.1">
    <property type="nucleotide sequence ID" value="NZ_BAABHI010000012.1"/>
</dbReference>
<protein>
    <recommendedName>
        <fullName evidence="6">PIN domain-containing protein</fullName>
    </recommendedName>
</protein>
<feature type="compositionally biased region" description="Low complexity" evidence="5">
    <location>
        <begin position="106"/>
        <end position="117"/>
    </location>
</feature>
<evidence type="ECO:0000256" key="2">
    <source>
        <dbReference type="ARBA" id="ARBA00022723"/>
    </source>
</evidence>
<sequence>MWVFVHGPKVEDLDLSQHLSEWEEYPVRIIVPMVVVDELDALKESKDRHARWRARYTLAFLDARITDPPRAGILHKHEEWMRVGAAGGLHGVGGSVYIEFLSAAGNSPATSASASPNELPGRAVPHRPGRRG</sequence>
<dbReference type="AlphaFoldDB" id="A0A8J3U928"/>
<organism evidence="7 8">
    <name type="scientific">Planotetraspora phitsanulokensis</name>
    <dbReference type="NCBI Taxonomy" id="575192"/>
    <lineage>
        <taxon>Bacteria</taxon>
        <taxon>Bacillati</taxon>
        <taxon>Actinomycetota</taxon>
        <taxon>Actinomycetes</taxon>
        <taxon>Streptosporangiales</taxon>
        <taxon>Streptosporangiaceae</taxon>
        <taxon>Planotetraspora</taxon>
    </lineage>
</organism>
<dbReference type="Pfam" id="PF13638">
    <property type="entry name" value="PIN_4"/>
    <property type="match status" value="1"/>
</dbReference>
<feature type="region of interest" description="Disordered" evidence="5">
    <location>
        <begin position="106"/>
        <end position="132"/>
    </location>
</feature>
<keyword evidence="1" id="KW-0540">Nuclease</keyword>
<dbReference type="InterPro" id="IPR002716">
    <property type="entry name" value="PIN_dom"/>
</dbReference>
<dbReference type="GO" id="GO:0004518">
    <property type="term" value="F:nuclease activity"/>
    <property type="evidence" value="ECO:0007669"/>
    <property type="project" value="UniProtKB-KW"/>
</dbReference>
<dbReference type="GO" id="GO:0046872">
    <property type="term" value="F:metal ion binding"/>
    <property type="evidence" value="ECO:0007669"/>
    <property type="project" value="UniProtKB-KW"/>
</dbReference>
<dbReference type="Proteomes" id="UP000622547">
    <property type="component" value="Unassembled WGS sequence"/>
</dbReference>
<gene>
    <name evidence="7" type="ORF">Pph01_59920</name>
</gene>
<keyword evidence="4" id="KW-0460">Magnesium</keyword>
<name>A0A8J3U928_9ACTN</name>
<evidence type="ECO:0000256" key="4">
    <source>
        <dbReference type="ARBA" id="ARBA00022842"/>
    </source>
</evidence>
<keyword evidence="8" id="KW-1185">Reference proteome</keyword>
<proteinExistence type="predicted"/>
<dbReference type="EMBL" id="BOOP01000029">
    <property type="protein sequence ID" value="GII40989.1"/>
    <property type="molecule type" value="Genomic_DNA"/>
</dbReference>
<keyword evidence="3" id="KW-0378">Hydrolase</keyword>
<accession>A0A8J3U928</accession>
<dbReference type="Gene3D" id="3.40.50.1010">
    <property type="entry name" value="5'-nuclease"/>
    <property type="match status" value="1"/>
</dbReference>
<keyword evidence="2" id="KW-0479">Metal-binding</keyword>
<evidence type="ECO:0000313" key="8">
    <source>
        <dbReference type="Proteomes" id="UP000622547"/>
    </source>
</evidence>